<keyword evidence="1" id="KW-0732">Signal</keyword>
<protein>
    <submittedName>
        <fullName evidence="2">Uncharacterized protein</fullName>
    </submittedName>
</protein>
<evidence type="ECO:0000313" key="2">
    <source>
        <dbReference type="EMBL" id="KAK0701431.1"/>
    </source>
</evidence>
<dbReference type="Proteomes" id="UP001172159">
    <property type="component" value="Unassembled WGS sequence"/>
</dbReference>
<evidence type="ECO:0000256" key="1">
    <source>
        <dbReference type="SAM" id="SignalP"/>
    </source>
</evidence>
<comment type="caution">
    <text evidence="2">The sequence shown here is derived from an EMBL/GenBank/DDBJ whole genome shotgun (WGS) entry which is preliminary data.</text>
</comment>
<accession>A0AA39ZPS9</accession>
<feature type="signal peptide" evidence="1">
    <location>
        <begin position="1"/>
        <end position="22"/>
    </location>
</feature>
<dbReference type="AlphaFoldDB" id="A0AA39ZPS9"/>
<dbReference type="EMBL" id="JAUKTV010000028">
    <property type="protein sequence ID" value="KAK0701431.1"/>
    <property type="molecule type" value="Genomic_DNA"/>
</dbReference>
<feature type="chain" id="PRO_5041253321" evidence="1">
    <location>
        <begin position="23"/>
        <end position="117"/>
    </location>
</feature>
<gene>
    <name evidence="2" type="ORF">B0T21DRAFT_417137</name>
</gene>
<sequence length="117" mass="12019">MYLPKSLLSLLALTATTTSALAVPGSTKPGLVKDRQAVIATMRSGDNCSGSSGNVPWANGCYPVPGPRRSVTTYHVPSTGCAVRTWSGTNCQGSSVVVGGFPGACWNVLYGSISVHC</sequence>
<organism evidence="2 3">
    <name type="scientific">Apiosordaria backusii</name>
    <dbReference type="NCBI Taxonomy" id="314023"/>
    <lineage>
        <taxon>Eukaryota</taxon>
        <taxon>Fungi</taxon>
        <taxon>Dikarya</taxon>
        <taxon>Ascomycota</taxon>
        <taxon>Pezizomycotina</taxon>
        <taxon>Sordariomycetes</taxon>
        <taxon>Sordariomycetidae</taxon>
        <taxon>Sordariales</taxon>
        <taxon>Lasiosphaeriaceae</taxon>
        <taxon>Apiosordaria</taxon>
    </lineage>
</organism>
<keyword evidence="3" id="KW-1185">Reference proteome</keyword>
<evidence type="ECO:0000313" key="3">
    <source>
        <dbReference type="Proteomes" id="UP001172159"/>
    </source>
</evidence>
<name>A0AA39ZPS9_9PEZI</name>
<proteinExistence type="predicted"/>
<reference evidence="2" key="1">
    <citation type="submission" date="2023-06" db="EMBL/GenBank/DDBJ databases">
        <title>Genome-scale phylogeny and comparative genomics of the fungal order Sordariales.</title>
        <authorList>
            <consortium name="Lawrence Berkeley National Laboratory"/>
            <person name="Hensen N."/>
            <person name="Bonometti L."/>
            <person name="Westerberg I."/>
            <person name="Brannstrom I.O."/>
            <person name="Guillou S."/>
            <person name="Cros-Aarteil S."/>
            <person name="Calhoun S."/>
            <person name="Haridas S."/>
            <person name="Kuo A."/>
            <person name="Mondo S."/>
            <person name="Pangilinan J."/>
            <person name="Riley R."/>
            <person name="Labutti K."/>
            <person name="Andreopoulos B."/>
            <person name="Lipzen A."/>
            <person name="Chen C."/>
            <person name="Yanf M."/>
            <person name="Daum C."/>
            <person name="Ng V."/>
            <person name="Clum A."/>
            <person name="Steindorff A."/>
            <person name="Ohm R."/>
            <person name="Martin F."/>
            <person name="Silar P."/>
            <person name="Natvig D."/>
            <person name="Lalanne C."/>
            <person name="Gautier V."/>
            <person name="Ament-Velasquez S.L."/>
            <person name="Kruys A."/>
            <person name="Hutchinson M.I."/>
            <person name="Powell A.J."/>
            <person name="Barry K."/>
            <person name="Miller A.N."/>
            <person name="Grigoriev I.V."/>
            <person name="Debuchy R."/>
            <person name="Gladieux P."/>
            <person name="Thoren M.H."/>
            <person name="Johannesson H."/>
        </authorList>
    </citation>
    <scope>NUCLEOTIDE SEQUENCE</scope>
    <source>
        <strain evidence="2">CBS 540.89</strain>
    </source>
</reference>